<dbReference type="KEGG" id="pbal:CPBP_00256"/>
<evidence type="ECO:0000256" key="4">
    <source>
        <dbReference type="ARBA" id="ARBA00019562"/>
    </source>
</evidence>
<dbReference type="GO" id="GO:0004449">
    <property type="term" value="F:isocitrate dehydrogenase (NAD+) activity"/>
    <property type="evidence" value="ECO:0007669"/>
    <property type="project" value="TreeGrafter"/>
</dbReference>
<gene>
    <name evidence="15" type="primary">icd</name>
    <name evidence="15" type="ORF">CPBP_00256</name>
</gene>
<dbReference type="EC" id="1.1.1.42" evidence="3"/>
<comment type="subunit">
    <text evidence="2">Homodimer.</text>
</comment>
<dbReference type="GO" id="GO:0006102">
    <property type="term" value="P:isocitrate metabolic process"/>
    <property type="evidence" value="ECO:0007669"/>
    <property type="project" value="TreeGrafter"/>
</dbReference>
<dbReference type="SUPFAM" id="SSF53659">
    <property type="entry name" value="Isocitrate/Isopropylmalate dehydrogenase-like"/>
    <property type="match status" value="1"/>
</dbReference>
<comment type="similarity">
    <text evidence="1">Belongs to the isocitrate and isopropylmalate dehydrogenases family.</text>
</comment>
<dbReference type="InterPro" id="IPR040978">
    <property type="entry name" value="Isocitrate_DH_TT1725_C"/>
</dbReference>
<dbReference type="InterPro" id="IPR046997">
    <property type="entry name" value="Isocitrate_DH_TT1725_C_sf"/>
</dbReference>
<dbReference type="InterPro" id="IPR019818">
    <property type="entry name" value="IsoCit/isopropylmalate_DH_CS"/>
</dbReference>
<dbReference type="EMBL" id="CP054719">
    <property type="protein sequence ID" value="QOL19499.1"/>
    <property type="molecule type" value="Genomic_DNA"/>
</dbReference>
<evidence type="ECO:0000256" key="5">
    <source>
        <dbReference type="ARBA" id="ARBA00022435"/>
    </source>
</evidence>
<protein>
    <recommendedName>
        <fullName evidence="4">Isocitrate dehydrogenase [NADP]</fullName>
        <ecNumber evidence="3">1.1.1.42</ecNumber>
    </recommendedName>
    <alternativeName>
        <fullName evidence="10">IDP</fullName>
    </alternativeName>
    <alternativeName>
        <fullName evidence="11">NADP(+)-specific ICDH</fullName>
    </alternativeName>
    <alternativeName>
        <fullName evidence="12">Oxalosuccinate decarboxylase</fullName>
    </alternativeName>
</protein>
<dbReference type="AlphaFoldDB" id="A0A7L9RSH6"/>
<dbReference type="Gene3D" id="3.30.70.1570">
    <property type="match status" value="1"/>
</dbReference>
<dbReference type="Gene3D" id="3.40.718.10">
    <property type="entry name" value="Isopropylmalate Dehydrogenase"/>
    <property type="match status" value="1"/>
</dbReference>
<evidence type="ECO:0000256" key="8">
    <source>
        <dbReference type="ARBA" id="ARBA00023211"/>
    </source>
</evidence>
<evidence type="ECO:0000256" key="13">
    <source>
        <dbReference type="ARBA" id="ARBA00046127"/>
    </source>
</evidence>
<keyword evidence="8" id="KW-0464">Manganese</keyword>
<evidence type="ECO:0000313" key="16">
    <source>
        <dbReference type="Proteomes" id="UP000594001"/>
    </source>
</evidence>
<evidence type="ECO:0000256" key="3">
    <source>
        <dbReference type="ARBA" id="ARBA00013013"/>
    </source>
</evidence>
<evidence type="ECO:0000256" key="6">
    <source>
        <dbReference type="ARBA" id="ARBA00022857"/>
    </source>
</evidence>
<feature type="domain" description="Isopropylmalate dehydrogenase-like" evidence="14">
    <location>
        <begin position="4"/>
        <end position="334"/>
    </location>
</feature>
<dbReference type="PANTHER" id="PTHR11835">
    <property type="entry name" value="DECARBOXYLATING DEHYDROGENASES-ISOCITRATE, ISOPROPYLMALATE, TARTRATE"/>
    <property type="match status" value="1"/>
</dbReference>
<keyword evidence="7 15" id="KW-0560">Oxidoreductase</keyword>
<dbReference type="InterPro" id="IPR024084">
    <property type="entry name" value="IsoPropMal-DH-like_dom"/>
</dbReference>
<dbReference type="PANTHER" id="PTHR11835:SF34">
    <property type="entry name" value="ISOCITRATE DEHYDROGENASE [NAD] SUBUNIT ALPHA, MITOCHONDRIAL"/>
    <property type="match status" value="1"/>
</dbReference>
<evidence type="ECO:0000256" key="11">
    <source>
        <dbReference type="ARBA" id="ARBA00029990"/>
    </source>
</evidence>
<proteinExistence type="inferred from homology"/>
<dbReference type="GO" id="GO:0051287">
    <property type="term" value="F:NAD binding"/>
    <property type="evidence" value="ECO:0007669"/>
    <property type="project" value="InterPro"/>
</dbReference>
<name>A0A7L9RSH6_9PROT</name>
<evidence type="ECO:0000256" key="12">
    <source>
        <dbReference type="ARBA" id="ARBA00031098"/>
    </source>
</evidence>
<comment type="function">
    <text evidence="13">Catalyzes the oxidative decarboxylation of isocitrate to 2-oxoglutarate and carbon dioxide with the concomitant reduction of NADP(+).</text>
</comment>
<dbReference type="Pfam" id="PF00180">
    <property type="entry name" value="Iso_dh"/>
    <property type="match status" value="1"/>
</dbReference>
<evidence type="ECO:0000259" key="14">
    <source>
        <dbReference type="SMART" id="SM01329"/>
    </source>
</evidence>
<keyword evidence="5" id="KW-0329">Glyoxylate bypass</keyword>
<evidence type="ECO:0000256" key="10">
    <source>
        <dbReference type="ARBA" id="ARBA00029765"/>
    </source>
</evidence>
<dbReference type="Proteomes" id="UP000594001">
    <property type="component" value="Chromosome"/>
</dbReference>
<dbReference type="PROSITE" id="PS00470">
    <property type="entry name" value="IDH_IMDH"/>
    <property type="match status" value="1"/>
</dbReference>
<evidence type="ECO:0000256" key="2">
    <source>
        <dbReference type="ARBA" id="ARBA00011738"/>
    </source>
</evidence>
<evidence type="ECO:0000313" key="15">
    <source>
        <dbReference type="EMBL" id="QOL19499.1"/>
    </source>
</evidence>
<dbReference type="GO" id="GO:0004450">
    <property type="term" value="F:isocitrate dehydrogenase (NADP+) activity"/>
    <property type="evidence" value="ECO:0007669"/>
    <property type="project" value="UniProtKB-EC"/>
</dbReference>
<evidence type="ECO:0000256" key="9">
    <source>
        <dbReference type="ARBA" id="ARBA00023554"/>
    </source>
</evidence>
<evidence type="ECO:0000256" key="1">
    <source>
        <dbReference type="ARBA" id="ARBA00007769"/>
    </source>
</evidence>
<dbReference type="Pfam" id="PF18324">
    <property type="entry name" value="Isocitrate_DH_C_bact"/>
    <property type="match status" value="1"/>
</dbReference>
<comment type="catalytic activity">
    <reaction evidence="9">
        <text>D-threo-isocitrate + NADP(+) = 2-oxoglutarate + CO2 + NADPH</text>
        <dbReference type="Rhea" id="RHEA:19629"/>
        <dbReference type="ChEBI" id="CHEBI:15562"/>
        <dbReference type="ChEBI" id="CHEBI:16526"/>
        <dbReference type="ChEBI" id="CHEBI:16810"/>
        <dbReference type="ChEBI" id="CHEBI:57783"/>
        <dbReference type="ChEBI" id="CHEBI:58349"/>
        <dbReference type="EC" id="1.1.1.42"/>
    </reaction>
</comment>
<keyword evidence="16" id="KW-1185">Reference proteome</keyword>
<dbReference type="NCBIfam" id="NF006673">
    <property type="entry name" value="PRK09222.1"/>
    <property type="match status" value="1"/>
</dbReference>
<organism evidence="15 16">
    <name type="scientific">Candidatus Bodocaedibacter vickermanii</name>
    <dbReference type="NCBI Taxonomy" id="2741701"/>
    <lineage>
        <taxon>Bacteria</taxon>
        <taxon>Pseudomonadati</taxon>
        <taxon>Pseudomonadota</taxon>
        <taxon>Alphaproteobacteria</taxon>
        <taxon>Holosporales</taxon>
        <taxon>Candidatus Paracaedibacteraceae</taxon>
        <taxon>Candidatus Bodocaedibacter</taxon>
    </lineage>
</organism>
<dbReference type="GO" id="GO:0000287">
    <property type="term" value="F:magnesium ion binding"/>
    <property type="evidence" value="ECO:0007669"/>
    <property type="project" value="InterPro"/>
</dbReference>
<dbReference type="GO" id="GO:0006099">
    <property type="term" value="P:tricarboxylic acid cycle"/>
    <property type="evidence" value="ECO:0007669"/>
    <property type="project" value="TreeGrafter"/>
</dbReference>
<accession>A0A7L9RSH6</accession>
<sequence length="477" mass="52433">MKHTVTLIPGDGIGPEVVFSAKKVIEAAGVSVRWEICEAGAETFKKGIITGVPVETIESIKRNKIALKGPLETPVGFGEKSANVTLRKLFDTYGNIRPVKNIPGIKGPYEHYNIDMVIVRENVEDLYTGIEHMQTPDVAQTLKLISRWGCEKIVRLAFAIAESEGRHKVTCATKANIMKMTEGMMKRVFEDVAAEFPHLKSEHMIVDNCAHQMVMNPEQFDVVVMTNLNGDILSDLGSALVGGLGIAPGANYGDQVAIFEAVHGSAPNIANQNRANPTAVIASSIMMLRHLGEFDAADAIENALHVTIANGRHLTEDISRSTDLGSTTEFTDTVINNLGKTHSDWTKRAYNPLTFKPVKMIEKTTDQRTIGVDVFIHSSEHSLTLGSLLEALVKDSEFTLKMIANRGVQVYPDIGGLDGEVSPHHQCRFLSTSNEALSEGNLIKLIQDISTNYKWVHIERLYLIDNTPSYTKIQGEE</sequence>
<dbReference type="SMART" id="SM01329">
    <property type="entry name" value="Iso_dh"/>
    <property type="match status" value="1"/>
</dbReference>
<evidence type="ECO:0000256" key="7">
    <source>
        <dbReference type="ARBA" id="ARBA00023002"/>
    </source>
</evidence>
<reference evidence="15 16" key="1">
    <citation type="submission" date="2020-06" db="EMBL/GenBank/DDBJ databases">
        <title>The endosymbiont of the kinetoplastid Bodo saltans is a Paracaedibacter-like alpha-proteobacterium possessing a putative toxin-antitoxin system.</title>
        <authorList>
            <person name="Midha S."/>
            <person name="Rigden D.J."/>
            <person name="Siozios S."/>
            <person name="Hurst G.D.D."/>
            <person name="Jackson A.P."/>
        </authorList>
    </citation>
    <scope>NUCLEOTIDE SEQUENCE [LARGE SCALE GENOMIC DNA]</scope>
    <source>
        <strain evidence="15">Lake Konstanz</strain>
    </source>
</reference>
<dbReference type="GO" id="GO:0006097">
    <property type="term" value="P:glyoxylate cycle"/>
    <property type="evidence" value="ECO:0007669"/>
    <property type="project" value="UniProtKB-KW"/>
</dbReference>
<dbReference type="RefSeq" id="WP_350332251.1">
    <property type="nucleotide sequence ID" value="NZ_CP054719.1"/>
</dbReference>
<keyword evidence="6" id="KW-0521">NADP</keyword>